<feature type="compositionally biased region" description="Pro residues" evidence="2">
    <location>
        <begin position="239"/>
        <end position="257"/>
    </location>
</feature>
<evidence type="ECO:0000313" key="4">
    <source>
        <dbReference type="Proteomes" id="UP001139031"/>
    </source>
</evidence>
<evidence type="ECO:0000256" key="1">
    <source>
        <dbReference type="SAM" id="Coils"/>
    </source>
</evidence>
<name>A0ABS7U3G7_9BACT</name>
<evidence type="ECO:0000256" key="2">
    <source>
        <dbReference type="SAM" id="MobiDB-lite"/>
    </source>
</evidence>
<sequence length="317" mass="34555">MTDSGDIWQRYDAKVLQIQQLEARVAELESEVASGQHERDHWAKVARQLNKKLQVARDLAQRLRATPHEPPPAPETQEAAALQAEFDRAREVLGLVLSALTRALDDDDEAVAELGRRLRHHAGGKLLYSITRGSLTLVPLDGRYLVDRPWLERLDLAALRSELDVAAQSGIYPRPAGSSIVHTEPPVPRTELLARLTELTQAPTQPPAVRPPPIAISGELEVEIEHDDFDAYGDDDGDLPPPPPMPASQLLMPPPPLLAALPAEEVLPPPPAPPAPTEPPRRLDDTIRGTIKAPSALTEAFIPNLRIGRLIKSPSGG</sequence>
<feature type="compositionally biased region" description="Pro residues" evidence="2">
    <location>
        <begin position="267"/>
        <end position="278"/>
    </location>
</feature>
<comment type="caution">
    <text evidence="3">The sequence shown here is derived from an EMBL/GenBank/DDBJ whole genome shotgun (WGS) entry which is preliminary data.</text>
</comment>
<dbReference type="EMBL" id="JAIRAU010000053">
    <property type="protein sequence ID" value="MBZ5714969.1"/>
    <property type="molecule type" value="Genomic_DNA"/>
</dbReference>
<evidence type="ECO:0000313" key="3">
    <source>
        <dbReference type="EMBL" id="MBZ5714969.1"/>
    </source>
</evidence>
<dbReference type="RefSeq" id="WP_224196700.1">
    <property type="nucleotide sequence ID" value="NZ_JAIRAU010000053.1"/>
</dbReference>
<dbReference type="Proteomes" id="UP001139031">
    <property type="component" value="Unassembled WGS sequence"/>
</dbReference>
<organism evidence="3 4">
    <name type="scientific">Nannocystis pusilla</name>
    <dbReference type="NCBI Taxonomy" id="889268"/>
    <lineage>
        <taxon>Bacteria</taxon>
        <taxon>Pseudomonadati</taxon>
        <taxon>Myxococcota</taxon>
        <taxon>Polyangia</taxon>
        <taxon>Nannocystales</taxon>
        <taxon>Nannocystaceae</taxon>
        <taxon>Nannocystis</taxon>
    </lineage>
</organism>
<keyword evidence="1" id="KW-0175">Coiled coil</keyword>
<gene>
    <name evidence="3" type="ORF">K7C98_37530</name>
</gene>
<proteinExistence type="predicted"/>
<feature type="compositionally biased region" description="Acidic residues" evidence="2">
    <location>
        <begin position="229"/>
        <end position="238"/>
    </location>
</feature>
<keyword evidence="4" id="KW-1185">Reference proteome</keyword>
<feature type="region of interest" description="Disordered" evidence="2">
    <location>
        <begin position="229"/>
        <end position="287"/>
    </location>
</feature>
<protein>
    <submittedName>
        <fullName evidence="3">Uncharacterized protein</fullName>
    </submittedName>
</protein>
<feature type="coiled-coil region" evidence="1">
    <location>
        <begin position="11"/>
        <end position="66"/>
    </location>
</feature>
<accession>A0ABS7U3G7</accession>
<reference evidence="3" key="1">
    <citation type="submission" date="2021-08" db="EMBL/GenBank/DDBJ databases">
        <authorList>
            <person name="Stevens D.C."/>
        </authorList>
    </citation>
    <scope>NUCLEOTIDE SEQUENCE</scope>
    <source>
        <strain evidence="3">DSM 53165</strain>
    </source>
</reference>